<evidence type="ECO:0000256" key="3">
    <source>
        <dbReference type="ARBA" id="ARBA00022741"/>
    </source>
</evidence>
<dbReference type="InterPro" id="IPR017871">
    <property type="entry name" value="ABC_transporter-like_CS"/>
</dbReference>
<sequence length="234" mass="25390">MPPATPGLRSRGLSYHYGRQRVLHQIEFHLRPGSLTALVGPNGAGKSTLLHLLQGQLQPSAGTVELDGAPVRRRRRRIALMPQKGEIDWHFPITVAEFASLGRLASARPGCCDVDGALQRVGLGAMAGRRLDQLSGGQQQRALLGRILVQPAEVLLLDEPCAAIDPPSRQLLLDLMRQLSDAGLTLLVSSHDWGPALNAYDRVLVLDQVLRADGTPDQVRQVLDDVTMGNHYCG</sequence>
<name>A0A0G2HKE3_9SYNE</name>
<organism evidence="6 7">
    <name type="scientific">Candidatus Synechococcus spongiarum SP3</name>
    <dbReference type="NCBI Taxonomy" id="1604020"/>
    <lineage>
        <taxon>Bacteria</taxon>
        <taxon>Bacillati</taxon>
        <taxon>Cyanobacteriota</taxon>
        <taxon>Cyanophyceae</taxon>
        <taxon>Synechococcales</taxon>
        <taxon>Synechococcaceae</taxon>
        <taxon>Synechococcus</taxon>
    </lineage>
</organism>
<dbReference type="InterPro" id="IPR003439">
    <property type="entry name" value="ABC_transporter-like_ATP-bd"/>
</dbReference>
<accession>A0A0G2HKE3</accession>
<dbReference type="InterPro" id="IPR003593">
    <property type="entry name" value="AAA+_ATPase"/>
</dbReference>
<evidence type="ECO:0000256" key="4">
    <source>
        <dbReference type="ARBA" id="ARBA00022840"/>
    </source>
</evidence>
<dbReference type="Pfam" id="PF00005">
    <property type="entry name" value="ABC_tran"/>
    <property type="match status" value="1"/>
</dbReference>
<dbReference type="GO" id="GO:0005524">
    <property type="term" value="F:ATP binding"/>
    <property type="evidence" value="ECO:0007669"/>
    <property type="project" value="UniProtKB-KW"/>
</dbReference>
<dbReference type="AlphaFoldDB" id="A0A0G2HKE3"/>
<protein>
    <submittedName>
        <fullName evidence="6">ABC transporter ATP-binding protein</fullName>
    </submittedName>
</protein>
<dbReference type="InterPro" id="IPR050153">
    <property type="entry name" value="Metal_Ion_Import_ABC"/>
</dbReference>
<dbReference type="SMART" id="SM00382">
    <property type="entry name" value="AAA"/>
    <property type="match status" value="1"/>
</dbReference>
<dbReference type="PROSITE" id="PS00211">
    <property type="entry name" value="ABC_TRANSPORTER_1"/>
    <property type="match status" value="1"/>
</dbReference>
<dbReference type="PATRIC" id="fig|1604020.3.peg.1921"/>
<proteinExistence type="inferred from homology"/>
<gene>
    <name evidence="6" type="ORF">TE42_09110</name>
</gene>
<evidence type="ECO:0000256" key="1">
    <source>
        <dbReference type="ARBA" id="ARBA00005417"/>
    </source>
</evidence>
<dbReference type="GO" id="GO:0016887">
    <property type="term" value="F:ATP hydrolysis activity"/>
    <property type="evidence" value="ECO:0007669"/>
    <property type="project" value="InterPro"/>
</dbReference>
<evidence type="ECO:0000313" key="7">
    <source>
        <dbReference type="Proteomes" id="UP000035067"/>
    </source>
</evidence>
<comment type="similarity">
    <text evidence="1">Belongs to the ABC transporter superfamily.</text>
</comment>
<keyword evidence="4 6" id="KW-0067">ATP-binding</keyword>
<dbReference type="PROSITE" id="PS50893">
    <property type="entry name" value="ABC_TRANSPORTER_2"/>
    <property type="match status" value="1"/>
</dbReference>
<dbReference type="EMBL" id="JXQG01000070">
    <property type="protein sequence ID" value="KKZ10944.1"/>
    <property type="molecule type" value="Genomic_DNA"/>
</dbReference>
<feature type="domain" description="ABC transporter" evidence="5">
    <location>
        <begin position="8"/>
        <end position="232"/>
    </location>
</feature>
<evidence type="ECO:0000256" key="2">
    <source>
        <dbReference type="ARBA" id="ARBA00022448"/>
    </source>
</evidence>
<keyword evidence="2" id="KW-0813">Transport</keyword>
<dbReference type="InterPro" id="IPR027417">
    <property type="entry name" value="P-loop_NTPase"/>
</dbReference>
<reference evidence="6 7" key="1">
    <citation type="submission" date="2015-01" db="EMBL/GenBank/DDBJ databases">
        <title>Lifestyle Evolution in Cyanobacterial Symbionts of Sponges.</title>
        <authorList>
            <person name="Burgsdorf I."/>
            <person name="Slaby B.M."/>
            <person name="Handley K.M."/>
            <person name="Haber M."/>
            <person name="Blom J."/>
            <person name="Marshall C.W."/>
            <person name="Gilbert J.A."/>
            <person name="Hentschel U."/>
            <person name="Steindler L."/>
        </authorList>
    </citation>
    <scope>NUCLEOTIDE SEQUENCE [LARGE SCALE GENOMIC DNA]</scope>
    <source>
        <strain evidence="6">SP3</strain>
    </source>
</reference>
<keyword evidence="3" id="KW-0547">Nucleotide-binding</keyword>
<dbReference type="PANTHER" id="PTHR42734:SF5">
    <property type="entry name" value="IRON TRANSPORT SYSTEM ATP-BINDING PROTEIN HI_0361-RELATED"/>
    <property type="match status" value="1"/>
</dbReference>
<evidence type="ECO:0000259" key="5">
    <source>
        <dbReference type="PROSITE" id="PS50893"/>
    </source>
</evidence>
<dbReference type="Proteomes" id="UP000035067">
    <property type="component" value="Unassembled WGS sequence"/>
</dbReference>
<dbReference type="Gene3D" id="3.40.50.300">
    <property type="entry name" value="P-loop containing nucleotide triphosphate hydrolases"/>
    <property type="match status" value="1"/>
</dbReference>
<comment type="caution">
    <text evidence="6">The sequence shown here is derived from an EMBL/GenBank/DDBJ whole genome shotgun (WGS) entry which is preliminary data.</text>
</comment>
<dbReference type="SUPFAM" id="SSF52540">
    <property type="entry name" value="P-loop containing nucleoside triphosphate hydrolases"/>
    <property type="match status" value="1"/>
</dbReference>
<evidence type="ECO:0000313" key="6">
    <source>
        <dbReference type="EMBL" id="KKZ10944.1"/>
    </source>
</evidence>
<dbReference type="PANTHER" id="PTHR42734">
    <property type="entry name" value="METAL TRANSPORT SYSTEM ATP-BINDING PROTEIN TM_0124-RELATED"/>
    <property type="match status" value="1"/>
</dbReference>